<evidence type="ECO:0000256" key="3">
    <source>
        <dbReference type="ARBA" id="ARBA00022448"/>
    </source>
</evidence>
<evidence type="ECO:0000256" key="8">
    <source>
        <dbReference type="ARBA" id="ARBA00023136"/>
    </source>
</evidence>
<keyword evidence="5" id="KW-0812">Transmembrane</keyword>
<dbReference type="Gene3D" id="3.30.1370.120">
    <property type="match status" value="3"/>
</dbReference>
<evidence type="ECO:0000259" key="14">
    <source>
        <dbReference type="Pfam" id="PF21305"/>
    </source>
</evidence>
<sequence length="668" mass="73359">MKSYCNTQKNILCICCLIIVLILSFSLCHAQSNGKADRYVSIDFNDVDISVFIKFISELTEKNFVVDQRVKGKVTIISPSKISVEEAYKVFESVLEVHGFATVQAGEIIKIIPSPDARSKNIETLIRQESLSPGDKLVTQLIPLRYADPNEIKRLFAPMVSRNSVILSYMPTNMLIITDVYSNIKRLLKILKTIDVVGVGQEISVVSLENADAAKMVQLLGSVFQAKTARVPQKTPASANRPQFVADERTNTVVILASEDETVKIKELIKRLDRDIPKGKEKIHVYYLENATAEELAKTLQSLSTKQPAASKTPGKKESPIVSDSVQITADKATNSLIIMAEKEEYLVIEDIIKKLDIPRSMVYIECLIMEVDVNKGFNLGMEWIAGGKTSYGSDKDAWVGGGWSGGGDTAYSNLSGIASAAALGGSMLLPQGFSLGVFGETIEIGGVKFQNVGAVAQAFKKDASTHILSTPQLLTTDNEEAVVTVGKNIPYQTKTGTTSTSESYNTYEYKDVGISLKVTPQISKDRMIRLAIEMESTKLDQAASASTDERPTTLKRTVNTTVIINDKNTIVIGGLIDDSFSESENKIPCLGDIPGLGWLFKSLSRGREKTDLYVFLTPHVIENADEASTLYQKKKGEIDSLDNDEKGIKLYKKNDDDLMPSLPDFIE</sequence>
<evidence type="ECO:0000256" key="11">
    <source>
        <dbReference type="SAM" id="SignalP"/>
    </source>
</evidence>
<feature type="domain" description="GspD-like N0" evidence="14">
    <location>
        <begin position="42"/>
        <end position="111"/>
    </location>
</feature>
<keyword evidence="9" id="KW-0998">Cell outer membrane</keyword>
<evidence type="ECO:0000256" key="2">
    <source>
        <dbReference type="ARBA" id="ARBA00006980"/>
    </source>
</evidence>
<feature type="chain" id="PRO_5037317459" evidence="11">
    <location>
        <begin position="31"/>
        <end position="668"/>
    </location>
</feature>
<name>A0A975B4C8_9BACT</name>
<dbReference type="InterPro" id="IPR005644">
    <property type="entry name" value="NolW-like"/>
</dbReference>
<dbReference type="InterPro" id="IPR001775">
    <property type="entry name" value="GspD/PilQ"/>
</dbReference>
<dbReference type="InterPro" id="IPR038591">
    <property type="entry name" value="NolW-like_sf"/>
</dbReference>
<evidence type="ECO:0000259" key="12">
    <source>
        <dbReference type="Pfam" id="PF00263"/>
    </source>
</evidence>
<organism evidence="15 16">
    <name type="scientific">Desulfonema limicola</name>
    <dbReference type="NCBI Taxonomy" id="45656"/>
    <lineage>
        <taxon>Bacteria</taxon>
        <taxon>Pseudomonadati</taxon>
        <taxon>Thermodesulfobacteriota</taxon>
        <taxon>Desulfobacteria</taxon>
        <taxon>Desulfobacterales</taxon>
        <taxon>Desulfococcaceae</taxon>
        <taxon>Desulfonema</taxon>
    </lineage>
</organism>
<dbReference type="EMBL" id="CP061799">
    <property type="protein sequence ID" value="QTA78562.1"/>
    <property type="molecule type" value="Genomic_DNA"/>
</dbReference>
<evidence type="ECO:0000256" key="4">
    <source>
        <dbReference type="ARBA" id="ARBA00022452"/>
    </source>
</evidence>
<evidence type="ECO:0000313" key="16">
    <source>
        <dbReference type="Proteomes" id="UP000663720"/>
    </source>
</evidence>
<feature type="domain" description="NolW-like" evidence="13">
    <location>
        <begin position="204"/>
        <end position="276"/>
    </location>
</feature>
<dbReference type="Pfam" id="PF03958">
    <property type="entry name" value="Secretin_N"/>
    <property type="match status" value="3"/>
</dbReference>
<feature type="domain" description="NolW-like" evidence="13">
    <location>
        <begin position="139"/>
        <end position="196"/>
    </location>
</feature>
<keyword evidence="16" id="KW-1185">Reference proteome</keyword>
<dbReference type="GO" id="GO:0009279">
    <property type="term" value="C:cell outer membrane"/>
    <property type="evidence" value="ECO:0007669"/>
    <property type="project" value="UniProtKB-SubCell"/>
</dbReference>
<dbReference type="KEGG" id="dli:dnl_07860"/>
<dbReference type="InterPro" id="IPR013356">
    <property type="entry name" value="T2SS_GspD"/>
</dbReference>
<keyword evidence="7" id="KW-0653">Protein transport</keyword>
<dbReference type="InterPro" id="IPR050810">
    <property type="entry name" value="Bact_Secretion_Sys_Channel"/>
</dbReference>
<protein>
    <submittedName>
        <fullName evidence="15">General secretion pathway protein D</fullName>
    </submittedName>
</protein>
<proteinExistence type="inferred from homology"/>
<dbReference type="InterPro" id="IPR049371">
    <property type="entry name" value="GspD-like_N0"/>
</dbReference>
<keyword evidence="8" id="KW-0472">Membrane</keyword>
<evidence type="ECO:0000256" key="6">
    <source>
        <dbReference type="ARBA" id="ARBA00022729"/>
    </source>
</evidence>
<keyword evidence="6 11" id="KW-0732">Signal</keyword>
<keyword evidence="4" id="KW-1134">Transmembrane beta strand</keyword>
<feature type="domain" description="Type II/III secretion system secretin-like" evidence="12">
    <location>
        <begin position="460"/>
        <end position="623"/>
    </location>
</feature>
<dbReference type="RefSeq" id="WP_207690398.1">
    <property type="nucleotide sequence ID" value="NZ_CP061799.1"/>
</dbReference>
<feature type="domain" description="NolW-like" evidence="13">
    <location>
        <begin position="284"/>
        <end position="361"/>
    </location>
</feature>
<evidence type="ECO:0000313" key="15">
    <source>
        <dbReference type="EMBL" id="QTA78562.1"/>
    </source>
</evidence>
<evidence type="ECO:0000256" key="10">
    <source>
        <dbReference type="RuleBase" id="RU004004"/>
    </source>
</evidence>
<evidence type="ECO:0000256" key="7">
    <source>
        <dbReference type="ARBA" id="ARBA00022927"/>
    </source>
</evidence>
<evidence type="ECO:0000256" key="9">
    <source>
        <dbReference type="ARBA" id="ARBA00023237"/>
    </source>
</evidence>
<dbReference type="GO" id="GO:0015627">
    <property type="term" value="C:type II protein secretion system complex"/>
    <property type="evidence" value="ECO:0007669"/>
    <property type="project" value="InterPro"/>
</dbReference>
<evidence type="ECO:0000256" key="1">
    <source>
        <dbReference type="ARBA" id="ARBA00004442"/>
    </source>
</evidence>
<dbReference type="NCBIfam" id="TIGR02517">
    <property type="entry name" value="type_II_gspD"/>
    <property type="match status" value="1"/>
</dbReference>
<dbReference type="Proteomes" id="UP000663720">
    <property type="component" value="Chromosome"/>
</dbReference>
<dbReference type="Pfam" id="PF00263">
    <property type="entry name" value="Secretin"/>
    <property type="match status" value="1"/>
</dbReference>
<dbReference type="AlphaFoldDB" id="A0A975B4C8"/>
<dbReference type="Pfam" id="PF21305">
    <property type="entry name" value="type_II_gspD_N0"/>
    <property type="match status" value="1"/>
</dbReference>
<dbReference type="PANTHER" id="PTHR30332">
    <property type="entry name" value="PROBABLE GENERAL SECRETION PATHWAY PROTEIN D"/>
    <property type="match status" value="1"/>
</dbReference>
<dbReference type="GO" id="GO:0015628">
    <property type="term" value="P:protein secretion by the type II secretion system"/>
    <property type="evidence" value="ECO:0007669"/>
    <property type="project" value="InterPro"/>
</dbReference>
<comment type="similarity">
    <text evidence="2">Belongs to the bacterial secretin family. GSP D subfamily.</text>
</comment>
<evidence type="ECO:0000259" key="13">
    <source>
        <dbReference type="Pfam" id="PF03958"/>
    </source>
</evidence>
<reference evidence="15" key="1">
    <citation type="journal article" date="2021" name="Microb. Physiol.">
        <title>Proteogenomic Insights into the Physiology of Marine, Sulfate-Reducing, Filamentous Desulfonema limicola and Desulfonema magnum.</title>
        <authorList>
            <person name="Schnaars V."/>
            <person name="Wohlbrand L."/>
            <person name="Scheve S."/>
            <person name="Hinrichs C."/>
            <person name="Reinhardt R."/>
            <person name="Rabus R."/>
        </authorList>
    </citation>
    <scope>NUCLEOTIDE SEQUENCE</scope>
    <source>
        <strain evidence="15">5ac10</strain>
    </source>
</reference>
<comment type="subcellular location">
    <subcellularLocation>
        <location evidence="1 10">Cell outer membrane</location>
    </subcellularLocation>
</comment>
<accession>A0A975B4C8</accession>
<gene>
    <name evidence="15" type="primary">gspD</name>
    <name evidence="15" type="ORF">dnl_07860</name>
</gene>
<evidence type="ECO:0000256" key="5">
    <source>
        <dbReference type="ARBA" id="ARBA00022692"/>
    </source>
</evidence>
<dbReference type="InterPro" id="IPR004846">
    <property type="entry name" value="T2SS/T3SS_dom"/>
</dbReference>
<dbReference type="PRINTS" id="PR00811">
    <property type="entry name" value="BCTERIALGSPD"/>
</dbReference>
<dbReference type="PANTHER" id="PTHR30332:SF24">
    <property type="entry name" value="SECRETIN GSPD-RELATED"/>
    <property type="match status" value="1"/>
</dbReference>
<keyword evidence="3 10" id="KW-0813">Transport</keyword>
<feature type="signal peptide" evidence="11">
    <location>
        <begin position="1"/>
        <end position="30"/>
    </location>
</feature>